<protein>
    <submittedName>
        <fullName evidence="2">Anaphase-promoting complex subunit 1</fullName>
    </submittedName>
</protein>
<dbReference type="WBParaSite" id="PS1159_v2.g12456.t1">
    <property type="protein sequence ID" value="PS1159_v2.g12456.t1"/>
    <property type="gene ID" value="PS1159_v2.g12456"/>
</dbReference>
<reference evidence="2" key="1">
    <citation type="submission" date="2022-11" db="UniProtKB">
        <authorList>
            <consortium name="WormBaseParasite"/>
        </authorList>
    </citation>
    <scope>IDENTIFICATION</scope>
</reference>
<organism evidence="1 2">
    <name type="scientific">Panagrolaimus sp. PS1159</name>
    <dbReference type="NCBI Taxonomy" id="55785"/>
    <lineage>
        <taxon>Eukaryota</taxon>
        <taxon>Metazoa</taxon>
        <taxon>Ecdysozoa</taxon>
        <taxon>Nematoda</taxon>
        <taxon>Chromadorea</taxon>
        <taxon>Rhabditida</taxon>
        <taxon>Tylenchina</taxon>
        <taxon>Panagrolaimomorpha</taxon>
        <taxon>Panagrolaimoidea</taxon>
        <taxon>Panagrolaimidae</taxon>
        <taxon>Panagrolaimus</taxon>
    </lineage>
</organism>
<sequence>MSEKEEMVIPRSWNYVHRNADEFFDHYDDQNTSKKYFSRIIKRRVYSKHVCYLVRDEVTIERCEYRVNTAICFNGRSNDKLRSVKTDFFINDALYTRMEDNEHIKEYLVLVGDDRIMFSKVDNGDCTLTAVPFRIERVFSSEFGIIIERARVVGEANDEATIYSLVHPFSEILPVIYKDSFGGNTWYAFSEQRITLIPSQYKNTGKYFLGYDAQQERHLLFALRRCTSVEKTEASKVLSSSFILPSGTPGNNSTTSFSHMRSAVLGSNRSTPSLSITRTTRGSETPLRRSFRNRAKPFATKTPLAELNATYASSIFSNRSQRSIRHTFRVFDLNGEETEELDVDYMFDCIWMENSAIGVTSTPRLQSTPKNVTPKSILIRRDDTPLSAIANDTTPNRSVKFIEKESEENVIPSPLMHKRPIQQTPVKPVSFKNDLSSKNSSKPGEEEFDLENINDLENDRLLAVLDELIARHRSKILQSMLPKDVVKEAREDRPIAVKDYITARKNIMKYYVRLMQKGIRSGNKSVKAFYALLLYRKELWQVVRNEVRSRASYYIASRAASRYFMTTDMSGTKYLCFLPSDDIMLKMLKFNFEKNVLISTSSIKADDAVNVTGNNMMAILNNSTVTLYTGNNLIGTLLTKPFRHSSHELLQFIESYDKSIIIKAQHKRRLFVQNVLFDLDLISSPQIKKLFEAIFATIPIGKAVKFYSTWYSFNCMDSFGDTILCKKSFLLELPLMIEHFFTSLGLKVEGLTCMEVVRNFRVSDSTPETKKNRKQSDTDYEFDEAEEPMEIVDDEMFPVRYNFEEFLKQATKEKRKIIISEVEGKENYIGSHVFALFQAFHLFFESFSIFLSNRKFKPILLEPLYVFSKITGLQQYIQHYTLYLPELSELVIEIEEGTVLPNFDEATAFNAEPMVSFNMFLAQLKSRHLSDPPLIPESPHWPISILFCAMVASGKINNVQQLKQCLGPLWQKRLNLSPAEEKALISIIISQRTDNDTKCSRCVKLFGLSLGDIHVLDPSLANIFASLMTELAKRLEKDLSKKKLKSFPSEEEQKRWMQLQWPTDIRSNNVTQMLDSSRQILIPVRKSDDDTINREQYNTFLISTYSKQVSKSFGRAAIGYCTTRASKISSMQIPKIELNGRVPPNHVFHEFPNGEVTKPMNDWADFMAGTSFTLSLTDYDCEHISYAWLRNWQSTHRSSAVSAGSFWAYGLMGHFNTVNIHEIHQMLLKFKKPFEIISILLGAAVTYRGTANLLFFRAIATHVPAFIEPTLVELKFDPIVQLASIMGIGLLFQGSTHPSNTNRITNEMAKETFFEGENESNRYSYVLNCGIAIGLINLGRGVDIRKSELPAANSHYEIEERLIVFLEGGKRIECTDFGRQNSGLCRVQRIGTAALGSVALPPSANACTTIDFATLHGIGVNPEPNGMHAHNNEVNRYTANSVIGTLTKESSTTRELSNVNIHLTSPAAAIALALMYLKTGDKYILQKLTVPDTLPEIERIRPEVLMLRTLCALMVDYNNILSSSDYLENLIPEVIMRFVRDFEYTTAENEWWSDSVDMNTVAEAYYYIKTGICLAMGIRYASTYNREAAATIQSFLDEVTPLGKDYMIPKLRHYTKQTLTNSCAAIVVYSLSLVMAGSGDLEILRCIRQVRNHLTDPPSVESDSFIYGVQTFCNTALGFLFLGNARYGFSQSTEATAMLLISSYPIFSQSICDQKHYFQPLRFLWSIATEYRHLTPVDDSSYEAIRMQAKVTVAGENEKPLILQLPSVLPPLSSIKKIVFYARDYKEVELDMSNAEDKAELEKVLKEYFGRFPVKKVVKQYSKVFDSPPVFKLSDTFDCAPIRNDSFLLNLPLG</sequence>
<dbReference type="Proteomes" id="UP000887580">
    <property type="component" value="Unplaced"/>
</dbReference>
<evidence type="ECO:0000313" key="1">
    <source>
        <dbReference type="Proteomes" id="UP000887580"/>
    </source>
</evidence>
<evidence type="ECO:0000313" key="2">
    <source>
        <dbReference type="WBParaSite" id="PS1159_v2.g12456.t1"/>
    </source>
</evidence>
<name>A0AC35F046_9BILA</name>
<proteinExistence type="predicted"/>
<accession>A0AC35F046</accession>